<dbReference type="InterPro" id="IPR014722">
    <property type="entry name" value="Rib_uL2_dom2"/>
</dbReference>
<protein>
    <submittedName>
        <fullName evidence="5">Antiterminator LoaP</fullName>
    </submittedName>
</protein>
<accession>A0A7X3LH68</accession>
<gene>
    <name evidence="5" type="primary">loaP</name>
    <name evidence="5" type="ORF">GRF59_18055</name>
</gene>
<evidence type="ECO:0000313" key="5">
    <source>
        <dbReference type="EMBL" id="MWV45531.1"/>
    </source>
</evidence>
<dbReference type="GO" id="GO:0006354">
    <property type="term" value="P:DNA-templated transcription elongation"/>
    <property type="evidence" value="ECO:0007669"/>
    <property type="project" value="InterPro"/>
</dbReference>
<dbReference type="InterPro" id="IPR043425">
    <property type="entry name" value="NusG-like"/>
</dbReference>
<dbReference type="CDD" id="cd08000">
    <property type="entry name" value="NGN"/>
    <property type="match status" value="1"/>
</dbReference>
<dbReference type="InterPro" id="IPR036735">
    <property type="entry name" value="NGN_dom_sf"/>
</dbReference>
<dbReference type="InterPro" id="IPR008991">
    <property type="entry name" value="Translation_prot_SH3-like_sf"/>
</dbReference>
<evidence type="ECO:0000259" key="4">
    <source>
        <dbReference type="SMART" id="SM00739"/>
    </source>
</evidence>
<dbReference type="Proteomes" id="UP000460318">
    <property type="component" value="Unassembled WGS sequence"/>
</dbReference>
<dbReference type="SMART" id="SM00739">
    <property type="entry name" value="KOW"/>
    <property type="match status" value="1"/>
</dbReference>
<dbReference type="PANTHER" id="PTHR30265">
    <property type="entry name" value="RHO-INTERACTING TRANSCRIPTION TERMINATION FACTOR NUSG"/>
    <property type="match status" value="1"/>
</dbReference>
<proteinExistence type="predicted"/>
<keyword evidence="6" id="KW-1185">Reference proteome</keyword>
<dbReference type="Pfam" id="PF02357">
    <property type="entry name" value="NusG"/>
    <property type="match status" value="1"/>
</dbReference>
<dbReference type="InterPro" id="IPR005824">
    <property type="entry name" value="KOW"/>
</dbReference>
<dbReference type="AlphaFoldDB" id="A0A7X3LH68"/>
<dbReference type="Gene3D" id="3.30.70.940">
    <property type="entry name" value="NusG, N-terminal domain"/>
    <property type="match status" value="1"/>
</dbReference>
<evidence type="ECO:0000256" key="2">
    <source>
        <dbReference type="ARBA" id="ARBA00023015"/>
    </source>
</evidence>
<evidence type="ECO:0000256" key="3">
    <source>
        <dbReference type="ARBA" id="ARBA00023163"/>
    </source>
</evidence>
<dbReference type="EMBL" id="WUBI01000002">
    <property type="protein sequence ID" value="MWV45531.1"/>
    <property type="molecule type" value="Genomic_DNA"/>
</dbReference>
<dbReference type="SUPFAM" id="SSF50104">
    <property type="entry name" value="Translation proteins SH3-like domain"/>
    <property type="match status" value="1"/>
</dbReference>
<keyword evidence="3" id="KW-0804">Transcription</keyword>
<evidence type="ECO:0000256" key="1">
    <source>
        <dbReference type="ARBA" id="ARBA00022814"/>
    </source>
</evidence>
<name>A0A7X3LH68_9BACL</name>
<sequence>MDWYVLFVETGKEDIVRTLISKYFDKSVIRAIVPKRKITERKLGHSYEVCKTMFPGYVLVNTRMNMTIYYGLKRIPMCYRLLNRTQNLFDTMEKKNVIYNEEDTFETHTLSKIEDEEIALILQLIGKGEVIDYSTLYIENAKVKVSSGPLKGKEGIIKKIDKRKRRARIALHFMGYEKLLDVGIELLETPMEN</sequence>
<dbReference type="PANTHER" id="PTHR30265:SF4">
    <property type="entry name" value="KOW MOTIF FAMILY PROTEIN, EXPRESSED"/>
    <property type="match status" value="1"/>
</dbReference>
<dbReference type="SUPFAM" id="SSF82679">
    <property type="entry name" value="N-utilization substance G protein NusG, N-terminal domain"/>
    <property type="match status" value="1"/>
</dbReference>
<dbReference type="GO" id="GO:0031564">
    <property type="term" value="P:transcription antitermination"/>
    <property type="evidence" value="ECO:0007669"/>
    <property type="project" value="UniProtKB-KW"/>
</dbReference>
<dbReference type="InterPro" id="IPR006645">
    <property type="entry name" value="NGN-like_dom"/>
</dbReference>
<evidence type="ECO:0000313" key="6">
    <source>
        <dbReference type="Proteomes" id="UP000460318"/>
    </source>
</evidence>
<feature type="domain" description="KOW" evidence="4">
    <location>
        <begin position="136"/>
        <end position="163"/>
    </location>
</feature>
<dbReference type="CDD" id="cd06091">
    <property type="entry name" value="KOW_NusG"/>
    <property type="match status" value="1"/>
</dbReference>
<keyword evidence="2" id="KW-0805">Transcription regulation</keyword>
<organism evidence="5 6">
    <name type="scientific">Paenibacillus dendrobii</name>
    <dbReference type="NCBI Taxonomy" id="2691084"/>
    <lineage>
        <taxon>Bacteria</taxon>
        <taxon>Bacillati</taxon>
        <taxon>Bacillota</taxon>
        <taxon>Bacilli</taxon>
        <taxon>Bacillales</taxon>
        <taxon>Paenibacillaceae</taxon>
        <taxon>Paenibacillus</taxon>
    </lineage>
</organism>
<comment type="caution">
    <text evidence="5">The sequence shown here is derived from an EMBL/GenBank/DDBJ whole genome shotgun (WGS) entry which is preliminary data.</text>
</comment>
<keyword evidence="1" id="KW-0889">Transcription antitermination</keyword>
<dbReference type="Pfam" id="PF00467">
    <property type="entry name" value="KOW"/>
    <property type="match status" value="1"/>
</dbReference>
<dbReference type="Gene3D" id="2.30.30.30">
    <property type="match status" value="1"/>
</dbReference>
<dbReference type="InterPro" id="IPR047663">
    <property type="entry name" value="Transcription_antiterm_LoaP"/>
</dbReference>
<dbReference type="NCBIfam" id="NF033641">
    <property type="entry name" value="antiterm_LoaP"/>
    <property type="match status" value="1"/>
</dbReference>
<reference evidence="5 6" key="1">
    <citation type="submission" date="2019-12" db="EMBL/GenBank/DDBJ databases">
        <title>Paenibacillus sp. nov., an endophytic bacterium isolated from the stem of Dendrobium.</title>
        <authorList>
            <person name="Zhao R."/>
        </authorList>
    </citation>
    <scope>NUCLEOTIDE SEQUENCE [LARGE SCALE GENOMIC DNA]</scope>
    <source>
        <strain evidence="5 6">HJL G12</strain>
    </source>
</reference>